<dbReference type="EC" id="2.4.1.18" evidence="10"/>
<sequence>MSTIDTLRPAAYPADIEAIVRGRHGNPFVTLGMHGGDGEPVAVNVFAPQAGEVTVIDTATGESAGTLERVHPEGFFSAFLPKRTERFRYRLHMQAGEFSWDHEDPYRFGPVLGELDDYLMGEGRHLEQYKKLGAHPMEIDGVEGVSFAVWAPNAQRVSVVGEFNAWDGRRHPMRRRLGTGVWELFIPELERGTVYKYELLGAHGERLPLKADPFAFSQEKPPATASIVTGLVEHDWQDGDWMDRRAQHQALDAPVSIYEMHLGSWRTGGDGELLDYDSIADQLVPYLQELGFTHVELMPVTEHPFTGSWGYQPIGMFAPTSRFGDPNAFARFVDRLHAAGIGVLVDWVPAHFPSDAHGLVQFDGTALYEHSDPRLGFHKDWNTLIYNFGRNEVANFLLSSALFWLERFHIDALRVDAVASMLYLDYSRQPGEWVPNRNGGNENLEAISFLREMNIRVFERNPGAQTIAEESTSWPQVSRPVDMGGLGFGYKWNMGWMHDTLSYMSLDPIHRQHHQSQMTFGLHYAFSENFVLPLSHDEVVHGKGSMIGKMPGDRWQKFANLRAYYAFMWTHPGKKLLFMGCEFGQEREWNHDQSLDWHLLDDPLHKGVQSLIGDLNRIYRDLPALHQLDCDPDGFEWIDASDTANSVFLYMRKGRDGVPPVVVACNMTPVVRPDYRVGVPSGGRWREVFNSDAEHYGGSNVGNGGYLNAEDQSWHGREASLRLTLPPLATILLVPDDA</sequence>
<dbReference type="Gene3D" id="2.60.40.1180">
    <property type="entry name" value="Golgi alpha-mannosidase II"/>
    <property type="match status" value="1"/>
</dbReference>
<dbReference type="SUPFAM" id="SSF81296">
    <property type="entry name" value="E set domains"/>
    <property type="match status" value="2"/>
</dbReference>
<dbReference type="CDD" id="cd02688">
    <property type="entry name" value="E_set"/>
    <property type="match status" value="1"/>
</dbReference>
<evidence type="ECO:0000256" key="9">
    <source>
        <dbReference type="ARBA" id="ARBA00023277"/>
    </source>
</evidence>
<dbReference type="HAMAP" id="MF_00685">
    <property type="entry name" value="GlgB"/>
    <property type="match status" value="1"/>
</dbReference>
<comment type="catalytic activity">
    <reaction evidence="1 10">
        <text>Transfers a segment of a (1-&gt;4)-alpha-D-glucan chain to a primary hydroxy group in a similar glucan chain.</text>
        <dbReference type="EC" id="2.4.1.18"/>
    </reaction>
</comment>
<dbReference type="SUPFAM" id="SSF51445">
    <property type="entry name" value="(Trans)glycosidases"/>
    <property type="match status" value="1"/>
</dbReference>
<dbReference type="InterPro" id="IPR037439">
    <property type="entry name" value="Branching_enzy"/>
</dbReference>
<keyword evidence="6 10" id="KW-0328">Glycosyltransferase</keyword>
<accession>A0A918S7E6</accession>
<evidence type="ECO:0000256" key="10">
    <source>
        <dbReference type="HAMAP-Rule" id="MF_00685"/>
    </source>
</evidence>
<evidence type="ECO:0000256" key="1">
    <source>
        <dbReference type="ARBA" id="ARBA00000826"/>
    </source>
</evidence>
<evidence type="ECO:0000256" key="3">
    <source>
        <dbReference type="ARBA" id="ARBA00004964"/>
    </source>
</evidence>
<dbReference type="InterPro" id="IPR006407">
    <property type="entry name" value="GlgB"/>
</dbReference>
<evidence type="ECO:0000313" key="13">
    <source>
        <dbReference type="EMBL" id="GHA25382.1"/>
    </source>
</evidence>
<comment type="pathway">
    <text evidence="3 10">Glycan biosynthesis; glycogen biosynthesis.</text>
</comment>
<keyword evidence="8 10" id="KW-0320">Glycogen biosynthesis</keyword>
<feature type="domain" description="Glycosyl hydrolase family 13 catalytic" evidence="12">
    <location>
        <begin position="259"/>
        <end position="626"/>
    </location>
</feature>
<feature type="active site" description="Nucleophile" evidence="10 11">
    <location>
        <position position="416"/>
    </location>
</feature>
<dbReference type="Gene3D" id="3.20.20.80">
    <property type="entry name" value="Glycosidases"/>
    <property type="match status" value="1"/>
</dbReference>
<reference evidence="13" key="1">
    <citation type="journal article" date="2014" name="Int. J. Syst. Evol. Microbiol.">
        <title>Complete genome sequence of Corynebacterium casei LMG S-19264T (=DSM 44701T), isolated from a smear-ripened cheese.</title>
        <authorList>
            <consortium name="US DOE Joint Genome Institute (JGI-PGF)"/>
            <person name="Walter F."/>
            <person name="Albersmeier A."/>
            <person name="Kalinowski J."/>
            <person name="Ruckert C."/>
        </authorList>
    </citation>
    <scope>NUCLEOTIDE SEQUENCE</scope>
    <source>
        <strain evidence="13">KCTC 32437</strain>
    </source>
</reference>
<evidence type="ECO:0000313" key="14">
    <source>
        <dbReference type="Proteomes" id="UP000646579"/>
    </source>
</evidence>
<keyword evidence="14" id="KW-1185">Reference proteome</keyword>
<comment type="similarity">
    <text evidence="4 10">Belongs to the glycosyl hydrolase 13 family. GlgB subfamily.</text>
</comment>
<evidence type="ECO:0000256" key="4">
    <source>
        <dbReference type="ARBA" id="ARBA00009000"/>
    </source>
</evidence>
<evidence type="ECO:0000256" key="7">
    <source>
        <dbReference type="ARBA" id="ARBA00022679"/>
    </source>
</evidence>
<evidence type="ECO:0000256" key="6">
    <source>
        <dbReference type="ARBA" id="ARBA00022676"/>
    </source>
</evidence>
<evidence type="ECO:0000256" key="11">
    <source>
        <dbReference type="PIRSR" id="PIRSR000463-1"/>
    </source>
</evidence>
<dbReference type="GO" id="GO:0005829">
    <property type="term" value="C:cytosol"/>
    <property type="evidence" value="ECO:0007669"/>
    <property type="project" value="TreeGrafter"/>
</dbReference>
<organism evidence="13 14">
    <name type="scientific">Devosia pacifica</name>
    <dbReference type="NCBI Taxonomy" id="1335967"/>
    <lineage>
        <taxon>Bacteria</taxon>
        <taxon>Pseudomonadati</taxon>
        <taxon>Pseudomonadota</taxon>
        <taxon>Alphaproteobacteria</taxon>
        <taxon>Hyphomicrobiales</taxon>
        <taxon>Devosiaceae</taxon>
        <taxon>Devosia</taxon>
    </lineage>
</organism>
<name>A0A918S7E6_9HYPH</name>
<dbReference type="InterPro" id="IPR054169">
    <property type="entry name" value="GlgB_N"/>
</dbReference>
<dbReference type="Proteomes" id="UP000646579">
    <property type="component" value="Unassembled WGS sequence"/>
</dbReference>
<dbReference type="InterPro" id="IPR013780">
    <property type="entry name" value="Glyco_hydro_b"/>
</dbReference>
<dbReference type="InterPro" id="IPR006047">
    <property type="entry name" value="GH13_cat_dom"/>
</dbReference>
<dbReference type="InterPro" id="IPR017853">
    <property type="entry name" value="GH"/>
</dbReference>
<dbReference type="Pfam" id="PF00128">
    <property type="entry name" value="Alpha-amylase"/>
    <property type="match status" value="1"/>
</dbReference>
<dbReference type="GO" id="GO:0003844">
    <property type="term" value="F:1,4-alpha-glucan branching enzyme activity"/>
    <property type="evidence" value="ECO:0007669"/>
    <property type="project" value="UniProtKB-UniRule"/>
</dbReference>
<keyword evidence="9 10" id="KW-0119">Carbohydrate metabolism</keyword>
<comment type="caution">
    <text evidence="13">The sequence shown here is derived from an EMBL/GenBank/DDBJ whole genome shotgun (WGS) entry which is preliminary data.</text>
</comment>
<dbReference type="NCBIfam" id="NF008967">
    <property type="entry name" value="PRK12313.1"/>
    <property type="match status" value="1"/>
</dbReference>
<dbReference type="Pfam" id="PF02806">
    <property type="entry name" value="Alpha-amylase_C"/>
    <property type="match status" value="1"/>
</dbReference>
<dbReference type="InterPro" id="IPR044143">
    <property type="entry name" value="GlgB_N_E_set_prok"/>
</dbReference>
<dbReference type="FunFam" id="3.20.20.80:FF:000003">
    <property type="entry name" value="1,4-alpha-glucan branching enzyme GlgB"/>
    <property type="match status" value="1"/>
</dbReference>
<dbReference type="EMBL" id="BMZE01000002">
    <property type="protein sequence ID" value="GHA25382.1"/>
    <property type="molecule type" value="Genomic_DNA"/>
</dbReference>
<evidence type="ECO:0000256" key="5">
    <source>
        <dbReference type="ARBA" id="ARBA00022600"/>
    </source>
</evidence>
<protein>
    <recommendedName>
        <fullName evidence="10">1,4-alpha-glucan branching enzyme GlgB</fullName>
        <ecNumber evidence="10">2.4.1.18</ecNumber>
    </recommendedName>
    <alternativeName>
        <fullName evidence="10">1,4-alpha-D-glucan:1,4-alpha-D-glucan 6-glucosyl-transferase</fullName>
    </alternativeName>
    <alternativeName>
        <fullName evidence="10">Alpha-(1-&gt;4)-glucan branching enzyme</fullName>
    </alternativeName>
    <alternativeName>
        <fullName evidence="10">Glycogen branching enzyme</fullName>
        <shortName evidence="10">BE</shortName>
    </alternativeName>
</protein>
<dbReference type="PIRSF" id="PIRSF000463">
    <property type="entry name" value="GlgB"/>
    <property type="match status" value="1"/>
</dbReference>
<dbReference type="Pfam" id="PF02922">
    <property type="entry name" value="CBM_48"/>
    <property type="match status" value="1"/>
</dbReference>
<evidence type="ECO:0000256" key="8">
    <source>
        <dbReference type="ARBA" id="ARBA00023056"/>
    </source>
</evidence>
<reference evidence="13" key="2">
    <citation type="submission" date="2020-09" db="EMBL/GenBank/DDBJ databases">
        <authorList>
            <person name="Sun Q."/>
            <person name="Kim S."/>
        </authorList>
    </citation>
    <scope>NUCLEOTIDE SEQUENCE</scope>
    <source>
        <strain evidence="13">KCTC 32437</strain>
    </source>
</reference>
<dbReference type="FunFam" id="2.60.40.10:FF:000169">
    <property type="entry name" value="1,4-alpha-glucan branching enzyme GlgB"/>
    <property type="match status" value="1"/>
</dbReference>
<keyword evidence="5 10" id="KW-0321">Glycogen metabolism</keyword>
<dbReference type="InterPro" id="IPR013783">
    <property type="entry name" value="Ig-like_fold"/>
</dbReference>
<evidence type="ECO:0000256" key="2">
    <source>
        <dbReference type="ARBA" id="ARBA00002953"/>
    </source>
</evidence>
<gene>
    <name evidence="10 13" type="primary">glgB</name>
    <name evidence="13" type="ORF">GCM10007989_21310</name>
</gene>
<dbReference type="CDD" id="cd02855">
    <property type="entry name" value="E_set_GBE_prok_N"/>
    <property type="match status" value="1"/>
</dbReference>
<dbReference type="InterPro" id="IPR004193">
    <property type="entry name" value="Glyco_hydro_13_N"/>
</dbReference>
<dbReference type="InterPro" id="IPR014756">
    <property type="entry name" value="Ig_E-set"/>
</dbReference>
<dbReference type="InterPro" id="IPR006048">
    <property type="entry name" value="A-amylase/branching_C"/>
</dbReference>
<feature type="active site" description="Proton donor" evidence="10 11">
    <location>
        <position position="469"/>
    </location>
</feature>
<keyword evidence="7 10" id="KW-0808">Transferase</keyword>
<comment type="subunit">
    <text evidence="10">Monomer.</text>
</comment>
<proteinExistence type="inferred from homology"/>
<dbReference type="AlphaFoldDB" id="A0A918S7E6"/>
<dbReference type="SMART" id="SM00642">
    <property type="entry name" value="Aamy"/>
    <property type="match status" value="1"/>
</dbReference>
<evidence type="ECO:0000259" key="12">
    <source>
        <dbReference type="SMART" id="SM00642"/>
    </source>
</evidence>
<dbReference type="PANTHER" id="PTHR43651:SF3">
    <property type="entry name" value="1,4-ALPHA-GLUCAN-BRANCHING ENZYME"/>
    <property type="match status" value="1"/>
</dbReference>
<dbReference type="GO" id="GO:0043169">
    <property type="term" value="F:cation binding"/>
    <property type="evidence" value="ECO:0007669"/>
    <property type="project" value="InterPro"/>
</dbReference>
<dbReference type="GO" id="GO:0004553">
    <property type="term" value="F:hydrolase activity, hydrolyzing O-glycosyl compounds"/>
    <property type="evidence" value="ECO:0007669"/>
    <property type="project" value="InterPro"/>
</dbReference>
<dbReference type="CDD" id="cd11322">
    <property type="entry name" value="AmyAc_Glg_BE"/>
    <property type="match status" value="1"/>
</dbReference>
<dbReference type="Gene3D" id="2.60.40.10">
    <property type="entry name" value="Immunoglobulins"/>
    <property type="match status" value="2"/>
</dbReference>
<dbReference type="FunFam" id="2.60.40.1180:FF:000002">
    <property type="entry name" value="1,4-alpha-glucan branching enzyme GlgB"/>
    <property type="match status" value="1"/>
</dbReference>
<dbReference type="RefSeq" id="WP_189425658.1">
    <property type="nucleotide sequence ID" value="NZ_BMZE01000002.1"/>
</dbReference>
<dbReference type="SUPFAM" id="SSF51011">
    <property type="entry name" value="Glycosyl hydrolase domain"/>
    <property type="match status" value="1"/>
</dbReference>
<comment type="function">
    <text evidence="2 10">Catalyzes the formation of the alpha-1,6-glucosidic linkages in glycogen by scission of a 1,4-alpha-linked oligosaccharide from growing alpha-1,4-glucan chains and the subsequent attachment of the oligosaccharide to the alpha-1,6 position.</text>
</comment>
<dbReference type="GO" id="GO:0005978">
    <property type="term" value="P:glycogen biosynthetic process"/>
    <property type="evidence" value="ECO:0007669"/>
    <property type="project" value="UniProtKB-UniRule"/>
</dbReference>
<dbReference type="NCBIfam" id="NF003811">
    <property type="entry name" value="PRK05402.1"/>
    <property type="match status" value="1"/>
</dbReference>
<dbReference type="Pfam" id="PF22019">
    <property type="entry name" value="GlgB_N"/>
    <property type="match status" value="1"/>
</dbReference>
<dbReference type="PANTHER" id="PTHR43651">
    <property type="entry name" value="1,4-ALPHA-GLUCAN-BRANCHING ENZYME"/>
    <property type="match status" value="1"/>
</dbReference>
<dbReference type="NCBIfam" id="TIGR01515">
    <property type="entry name" value="branching_enzym"/>
    <property type="match status" value="1"/>
</dbReference>